<evidence type="ECO:0000256" key="4">
    <source>
        <dbReference type="ARBA" id="ARBA00022490"/>
    </source>
</evidence>
<evidence type="ECO:0000256" key="8">
    <source>
        <dbReference type="ARBA" id="ARBA00023242"/>
    </source>
</evidence>
<dbReference type="Proteomes" id="UP000009046">
    <property type="component" value="Unassembled WGS sequence"/>
</dbReference>
<dbReference type="EMBL" id="DS235226">
    <property type="protein sequence ID" value="EEB13619.1"/>
    <property type="molecule type" value="Genomic_DNA"/>
</dbReference>
<name>E0VJR3_PEDHC</name>
<keyword evidence="5 12" id="KW-0853">WD repeat</keyword>
<evidence type="ECO:0000256" key="2">
    <source>
        <dbReference type="ARBA" id="ARBA00004300"/>
    </source>
</evidence>
<dbReference type="SMART" id="SM00320">
    <property type="entry name" value="WD40"/>
    <property type="match status" value="4"/>
</dbReference>
<gene>
    <name evidence="15" type="primary">8238804</name>
    <name evidence="14" type="ORF">Phum_PHUM249330</name>
</gene>
<evidence type="ECO:0000256" key="3">
    <source>
        <dbReference type="ARBA" id="ARBA00004906"/>
    </source>
</evidence>
<evidence type="ECO:0000256" key="9">
    <source>
        <dbReference type="ARBA" id="ARBA00037373"/>
    </source>
</evidence>
<dbReference type="InterPro" id="IPR056151">
    <property type="entry name" value="Beta-prop_DCAF12"/>
</dbReference>
<keyword evidence="6" id="KW-0677">Repeat</keyword>
<reference evidence="14" key="2">
    <citation type="submission" date="2007-04" db="EMBL/GenBank/DDBJ databases">
        <title>The genome of the human body louse.</title>
        <authorList>
            <consortium name="The Human Body Louse Genome Consortium"/>
            <person name="Kirkness E."/>
            <person name="Walenz B."/>
            <person name="Hass B."/>
            <person name="Bruggner R."/>
            <person name="Strausberg R."/>
        </authorList>
    </citation>
    <scope>NUCLEOTIDE SEQUENCE</scope>
    <source>
        <strain evidence="14">USDA</strain>
    </source>
</reference>
<comment type="pathway">
    <text evidence="3">Protein modification; protein ubiquitination.</text>
</comment>
<comment type="similarity">
    <text evidence="10">Belongs to the WD repeat DCAF12 family.</text>
</comment>
<dbReference type="GO" id="GO:0005634">
    <property type="term" value="C:nucleus"/>
    <property type="evidence" value="ECO:0007669"/>
    <property type="project" value="UniProtKB-SubCell"/>
</dbReference>
<evidence type="ECO:0000256" key="12">
    <source>
        <dbReference type="PROSITE-ProRule" id="PRU00221"/>
    </source>
</evidence>
<dbReference type="RefSeq" id="XP_002426357.1">
    <property type="nucleotide sequence ID" value="XM_002426312.1"/>
</dbReference>
<evidence type="ECO:0000256" key="11">
    <source>
        <dbReference type="ARBA" id="ARBA00038623"/>
    </source>
</evidence>
<dbReference type="InterPro" id="IPR001680">
    <property type="entry name" value="WD40_rpt"/>
</dbReference>
<sequence length="455" mass="52001">MLKMSEVERIPVHGRFPPNAFRQRVERRRSRIGAQRLEKARKTEKPEDFVTYEESEEEDLGVIGEKRFLNTSYNFIDYVRSREMGMRERRSVNYDFLSRHILSHEMFKEHPIPLNNINKIFCSQWLSDRQVLFGTKCNKLMVYDVITQKLDQIPLLCEPNSSGISQDQQCGIHTAQINPSRSLLATGARNSSDIAIYRLPTMDPVCIGDSHKDWVFDVCWLDDQFLVSGSKDSKMGLWKITDDYNDRNKLETLNYKCIEAISLKVCKSAQRVRAVAFNPEFREIAALSLNGFIHIWNAETFRQTHSRKLPSSQENVCLAVKKGGLYGIGCRSYTLLLDPRTLHPIKKISAKFSGCGIRSASFQGDILTIGTGVSILMFYDLRAHKYLESSINSSRTVNLKSSKGYFPDEQFMDGIQVKYTPAIYTHCYDFTGTRLFAAGGPLPANLYGNYAGVWQ</sequence>
<comment type="subcellular location">
    <subcellularLocation>
        <location evidence="2">Cytoplasm</location>
        <location evidence="2">Cytoskeleton</location>
        <location evidence="2">Microtubule organizing center</location>
        <location evidence="2">Centrosome</location>
    </subcellularLocation>
    <subcellularLocation>
        <location evidence="1">Nucleus</location>
    </subcellularLocation>
</comment>
<dbReference type="InterPro" id="IPR036322">
    <property type="entry name" value="WD40_repeat_dom_sf"/>
</dbReference>
<dbReference type="InParanoid" id="E0VJR3"/>
<keyword evidence="7" id="KW-0833">Ubl conjugation pathway</keyword>
<dbReference type="PANTHER" id="PTHR19860:SF16">
    <property type="entry name" value="DDB1- AND CUL4-ASSOCIATED FACTOR 12"/>
    <property type="match status" value="1"/>
</dbReference>
<dbReference type="GeneID" id="8238804"/>
<evidence type="ECO:0000313" key="16">
    <source>
        <dbReference type="Proteomes" id="UP000009046"/>
    </source>
</evidence>
<comment type="function">
    <text evidence="9">Substrate-recognition component of a DCX (DDB1-CUL4-X-box) E3 ubiquitin-protein ligase complex of the DesCEND (destruction via C-end degrons) pathway, which recognizes a C-degron located at the extreme C terminus of target proteins, leading to their ubiquitination and degradation. The C-degron recognized by the DesCEND pathway is usually a motif of less than ten residues and can be present in full-length proteins, truncated proteins or proteolytically cleaved forms. The DCX(DCAF12) complex specifically recognizes proteins with a diglutamate (Glu-Glu) at the C-terminus leading to their ubiquitination and degradation. Also directly recognizes the C-terminal glutamate-leucine (Glu-Leu) degron as an alternative degron in proteins leading to their ubiquitination and degradation.</text>
</comment>
<feature type="domain" description="DDB1- and CUL4-associated factor 12 beta-propeller" evidence="13">
    <location>
        <begin position="105"/>
        <end position="454"/>
    </location>
</feature>
<evidence type="ECO:0000259" key="13">
    <source>
        <dbReference type="Pfam" id="PF23760"/>
    </source>
</evidence>
<evidence type="ECO:0000313" key="15">
    <source>
        <dbReference type="EnsemblMetazoa" id="PHUM249330-PA"/>
    </source>
</evidence>
<dbReference type="VEuPathDB" id="VectorBase:PHUM249330"/>
<dbReference type="eggNOG" id="ENOG502QR7U">
    <property type="taxonomic scope" value="Eukaryota"/>
</dbReference>
<evidence type="ECO:0000256" key="5">
    <source>
        <dbReference type="ARBA" id="ARBA00022574"/>
    </source>
</evidence>
<evidence type="ECO:0000256" key="7">
    <source>
        <dbReference type="ARBA" id="ARBA00022786"/>
    </source>
</evidence>
<dbReference type="InterPro" id="IPR019775">
    <property type="entry name" value="WD40_repeat_CS"/>
</dbReference>
<evidence type="ECO:0000256" key="10">
    <source>
        <dbReference type="ARBA" id="ARBA00038022"/>
    </source>
</evidence>
<dbReference type="GO" id="GO:0080008">
    <property type="term" value="C:Cul4-RING E3 ubiquitin ligase complex"/>
    <property type="evidence" value="ECO:0007669"/>
    <property type="project" value="TreeGrafter"/>
</dbReference>
<dbReference type="PROSITE" id="PS00678">
    <property type="entry name" value="WD_REPEATS_1"/>
    <property type="match status" value="1"/>
</dbReference>
<evidence type="ECO:0000313" key="14">
    <source>
        <dbReference type="EMBL" id="EEB13619.1"/>
    </source>
</evidence>
<dbReference type="CTD" id="8238804"/>
<dbReference type="PROSITE" id="PS50082">
    <property type="entry name" value="WD_REPEATS_2"/>
    <property type="match status" value="1"/>
</dbReference>
<accession>E0VJR3</accession>
<dbReference type="OMA" id="GGEQYGW"/>
<dbReference type="PANTHER" id="PTHR19860">
    <property type="entry name" value="DDB1- AND CUL4-ASSOCIATED FACTOR 12-RELATED"/>
    <property type="match status" value="1"/>
</dbReference>
<dbReference type="SUPFAM" id="SSF50978">
    <property type="entry name" value="WD40 repeat-like"/>
    <property type="match status" value="1"/>
</dbReference>
<evidence type="ECO:0000256" key="1">
    <source>
        <dbReference type="ARBA" id="ARBA00004123"/>
    </source>
</evidence>
<keyword evidence="16" id="KW-1185">Reference proteome</keyword>
<dbReference type="EnsemblMetazoa" id="PHUM249330-RA">
    <property type="protein sequence ID" value="PHUM249330-PA"/>
    <property type="gene ID" value="PHUM249330"/>
</dbReference>
<dbReference type="InterPro" id="IPR051191">
    <property type="entry name" value="DCAF12"/>
</dbReference>
<proteinExistence type="inferred from homology"/>
<feature type="repeat" description="WD" evidence="12">
    <location>
        <begin position="208"/>
        <end position="248"/>
    </location>
</feature>
<comment type="subunit">
    <text evidence="11">Component of the DCX(DCAF12) E3 ubiquitin ligase complex, at least composed of CUL4 (CUL4A or CUL4B), DDB1, DCAF12 and RBX1.</text>
</comment>
<dbReference type="OrthoDB" id="9610195at2759"/>
<dbReference type="KEGG" id="phu:Phum_PHUM249330"/>
<evidence type="ECO:0000256" key="6">
    <source>
        <dbReference type="ARBA" id="ARBA00022737"/>
    </source>
</evidence>
<dbReference type="InterPro" id="IPR015943">
    <property type="entry name" value="WD40/YVTN_repeat-like_dom_sf"/>
</dbReference>
<dbReference type="Pfam" id="PF23760">
    <property type="entry name" value="Beta-prop_DCAF12"/>
    <property type="match status" value="1"/>
</dbReference>
<dbReference type="STRING" id="121224.E0VJR3"/>
<keyword evidence="4" id="KW-0963">Cytoplasm</keyword>
<dbReference type="GO" id="GO:0005813">
    <property type="term" value="C:centrosome"/>
    <property type="evidence" value="ECO:0007669"/>
    <property type="project" value="UniProtKB-SubCell"/>
</dbReference>
<dbReference type="Gene3D" id="2.130.10.10">
    <property type="entry name" value="YVTN repeat-like/Quinoprotein amine dehydrogenase"/>
    <property type="match status" value="2"/>
</dbReference>
<organism>
    <name type="scientific">Pediculus humanus subsp. corporis</name>
    <name type="common">Body louse</name>
    <dbReference type="NCBI Taxonomy" id="121224"/>
    <lineage>
        <taxon>Eukaryota</taxon>
        <taxon>Metazoa</taxon>
        <taxon>Ecdysozoa</taxon>
        <taxon>Arthropoda</taxon>
        <taxon>Hexapoda</taxon>
        <taxon>Insecta</taxon>
        <taxon>Pterygota</taxon>
        <taxon>Neoptera</taxon>
        <taxon>Paraneoptera</taxon>
        <taxon>Psocodea</taxon>
        <taxon>Troctomorpha</taxon>
        <taxon>Phthiraptera</taxon>
        <taxon>Anoplura</taxon>
        <taxon>Pediculidae</taxon>
        <taxon>Pediculus</taxon>
    </lineage>
</organism>
<reference evidence="15" key="3">
    <citation type="submission" date="2021-02" db="UniProtKB">
        <authorList>
            <consortium name="EnsemblMetazoa"/>
        </authorList>
    </citation>
    <scope>IDENTIFICATION</scope>
    <source>
        <strain evidence="15">USDA</strain>
    </source>
</reference>
<protein>
    <recommendedName>
        <fullName evidence="13">DDB1- and CUL4-associated factor 12 beta-propeller domain-containing protein</fullName>
    </recommendedName>
</protein>
<keyword evidence="8" id="KW-0539">Nucleus</keyword>
<reference evidence="14" key="1">
    <citation type="submission" date="2007-04" db="EMBL/GenBank/DDBJ databases">
        <title>Annotation of Pediculus humanus corporis strain USDA.</title>
        <authorList>
            <person name="Kirkness E."/>
            <person name="Hannick L."/>
            <person name="Hass B."/>
            <person name="Bruggner R."/>
            <person name="Lawson D."/>
            <person name="Bidwell S."/>
            <person name="Joardar V."/>
            <person name="Caler E."/>
            <person name="Walenz B."/>
            <person name="Inman J."/>
            <person name="Schobel S."/>
            <person name="Galinsky K."/>
            <person name="Amedeo P."/>
            <person name="Strausberg R."/>
        </authorList>
    </citation>
    <scope>NUCLEOTIDE SEQUENCE</scope>
    <source>
        <strain evidence="14">USDA</strain>
    </source>
</reference>
<dbReference type="EMBL" id="AAZO01002890">
    <property type="status" value="NOT_ANNOTATED_CDS"/>
    <property type="molecule type" value="Genomic_DNA"/>
</dbReference>
<dbReference type="FunCoup" id="E0VJR3">
    <property type="interactions" value="266"/>
</dbReference>
<dbReference type="AlphaFoldDB" id="E0VJR3"/>
<dbReference type="HOGENOM" id="CLU_020124_2_0_1"/>